<evidence type="ECO:0000313" key="14">
    <source>
        <dbReference type="EMBL" id="PHU40505.1"/>
    </source>
</evidence>
<dbReference type="InterPro" id="IPR011006">
    <property type="entry name" value="CheY-like_superfamily"/>
</dbReference>
<reference evidence="13" key="1">
    <citation type="submission" date="2017-10" db="EMBL/GenBank/DDBJ databases">
        <title>Resolving the taxonomy of Roseburia spp., Eubacterium rectale and Agathobacter spp. through phylogenomic analysis.</title>
        <authorList>
            <person name="Sheridan P.O."/>
            <person name="Walker A.W."/>
            <person name="Duncan S.H."/>
            <person name="Scott K.P."/>
            <person name="Toole P.W.O."/>
            <person name="Luis P."/>
            <person name="Flint H.J."/>
        </authorList>
    </citation>
    <scope>NUCLEOTIDE SEQUENCE [LARGE SCALE GENOMIC DNA]</scope>
    <source>
        <strain evidence="14">JK10</strain>
        <strain evidence="13">JK626</strain>
    </source>
</reference>
<dbReference type="AlphaFoldDB" id="A0A2G3DY15"/>
<keyword evidence="4 10" id="KW-0597">Phosphoprotein</keyword>
<dbReference type="GO" id="GO:0003700">
    <property type="term" value="F:DNA-binding transcription factor activity"/>
    <property type="evidence" value="ECO:0007669"/>
    <property type="project" value="InterPro"/>
</dbReference>
<feature type="modified residue" description="4-aspartylphosphate" evidence="10">
    <location>
        <position position="55"/>
    </location>
</feature>
<dbReference type="SMART" id="SM00342">
    <property type="entry name" value="HTH_ARAC"/>
    <property type="match status" value="1"/>
</dbReference>
<dbReference type="CDD" id="cd17536">
    <property type="entry name" value="REC_YesN-like"/>
    <property type="match status" value="1"/>
</dbReference>
<protein>
    <recommendedName>
        <fullName evidence="2">Stage 0 sporulation protein A homolog</fullName>
    </recommendedName>
</protein>
<dbReference type="PANTHER" id="PTHR42713:SF3">
    <property type="entry name" value="TRANSCRIPTIONAL REGULATORY PROTEIN HPTR"/>
    <property type="match status" value="1"/>
</dbReference>
<keyword evidence="3" id="KW-0963">Cytoplasm</keyword>
<evidence type="ECO:0000256" key="1">
    <source>
        <dbReference type="ARBA" id="ARBA00004496"/>
    </source>
</evidence>
<dbReference type="RefSeq" id="WP_090152744.1">
    <property type="nucleotide sequence ID" value="NZ_PDYF01000008.1"/>
</dbReference>
<evidence type="ECO:0000313" key="13">
    <source>
        <dbReference type="EMBL" id="PHU35755.1"/>
    </source>
</evidence>
<dbReference type="PROSITE" id="PS00041">
    <property type="entry name" value="HTH_ARAC_FAMILY_1"/>
    <property type="match status" value="1"/>
</dbReference>
<accession>A0A2G3DY15</accession>
<evidence type="ECO:0000256" key="5">
    <source>
        <dbReference type="ARBA" id="ARBA00023012"/>
    </source>
</evidence>
<sequence length="246" mass="27992">MYRVLIAEDEDIIRKGIAYTMDWVSMGCTIVGEAANGKEGIEKIEELRPDIVLADIKMPIVDGIEMVKTAGTESDFKTIIMTSYADFEYAKQAIDLGVSAYLMKPVDEDELKKNVEKIIQEIEKDNQLKQISEKKTVYVKTDADNDYVQHILSATESRYSEKISIESFSEELGVSASYLSRKFKEATGSTYLDFLNKYRVQKAIKLLETGKYKVYQVSDMTGFSDYKHFNSVFKRYTGSAPSEFVK</sequence>
<evidence type="ECO:0000256" key="9">
    <source>
        <dbReference type="ARBA" id="ARBA00024867"/>
    </source>
</evidence>
<dbReference type="PROSITE" id="PS01124">
    <property type="entry name" value="HTH_ARAC_FAMILY_2"/>
    <property type="match status" value="1"/>
</dbReference>
<dbReference type="InterPro" id="IPR018060">
    <property type="entry name" value="HTH_AraC"/>
</dbReference>
<evidence type="ECO:0000256" key="4">
    <source>
        <dbReference type="ARBA" id="ARBA00022553"/>
    </source>
</evidence>
<feature type="domain" description="Response regulatory" evidence="12">
    <location>
        <begin position="3"/>
        <end position="119"/>
    </location>
</feature>
<dbReference type="InterPro" id="IPR009057">
    <property type="entry name" value="Homeodomain-like_sf"/>
</dbReference>
<dbReference type="InterPro" id="IPR018062">
    <property type="entry name" value="HTH_AraC-typ_CS"/>
</dbReference>
<comment type="subcellular location">
    <subcellularLocation>
        <location evidence="1">Cytoplasm</location>
    </subcellularLocation>
</comment>
<dbReference type="EMBL" id="PDYF01000008">
    <property type="protein sequence ID" value="PHU35755.1"/>
    <property type="molecule type" value="Genomic_DNA"/>
</dbReference>
<dbReference type="Proteomes" id="UP000225889">
    <property type="component" value="Unassembled WGS sequence"/>
</dbReference>
<dbReference type="InterPro" id="IPR001789">
    <property type="entry name" value="Sig_transdc_resp-reg_receiver"/>
</dbReference>
<dbReference type="InterPro" id="IPR051552">
    <property type="entry name" value="HptR"/>
</dbReference>
<evidence type="ECO:0000256" key="8">
    <source>
        <dbReference type="ARBA" id="ARBA00023163"/>
    </source>
</evidence>
<evidence type="ECO:0000313" key="16">
    <source>
        <dbReference type="Proteomes" id="UP000225889"/>
    </source>
</evidence>
<dbReference type="EMBL" id="PDYH01000018">
    <property type="protein sequence ID" value="PHU40505.1"/>
    <property type="molecule type" value="Genomic_DNA"/>
</dbReference>
<reference evidence="13" key="2">
    <citation type="submission" date="2017-10" db="EMBL/GenBank/DDBJ databases">
        <authorList>
            <person name="Banno H."/>
            <person name="Chua N.-H."/>
        </authorList>
    </citation>
    <scope>NUCLEOTIDE SEQUENCE [LARGE SCALE GENOMIC DNA]</scope>
    <source>
        <strain evidence="14">JK10</strain>
        <strain evidence="13">JK626</strain>
    </source>
</reference>
<keyword evidence="15" id="KW-1185">Reference proteome</keyword>
<evidence type="ECO:0000259" key="11">
    <source>
        <dbReference type="PROSITE" id="PS01124"/>
    </source>
</evidence>
<keyword evidence="8" id="KW-0804">Transcription</keyword>
<evidence type="ECO:0000256" key="2">
    <source>
        <dbReference type="ARBA" id="ARBA00018672"/>
    </source>
</evidence>
<organism evidence="13 16">
    <name type="scientific">Pseudobutyrivibrio ruminis</name>
    <dbReference type="NCBI Taxonomy" id="46206"/>
    <lineage>
        <taxon>Bacteria</taxon>
        <taxon>Bacillati</taxon>
        <taxon>Bacillota</taxon>
        <taxon>Clostridia</taxon>
        <taxon>Lachnospirales</taxon>
        <taxon>Lachnospiraceae</taxon>
        <taxon>Pseudobutyrivibrio</taxon>
    </lineage>
</organism>
<feature type="domain" description="HTH araC/xylS-type" evidence="11">
    <location>
        <begin position="149"/>
        <end position="246"/>
    </location>
</feature>
<evidence type="ECO:0000256" key="6">
    <source>
        <dbReference type="ARBA" id="ARBA00023015"/>
    </source>
</evidence>
<comment type="caution">
    <text evidence="13">The sequence shown here is derived from an EMBL/GenBank/DDBJ whole genome shotgun (WGS) entry which is preliminary data.</text>
</comment>
<dbReference type="PANTHER" id="PTHR42713">
    <property type="entry name" value="HISTIDINE KINASE-RELATED"/>
    <property type="match status" value="1"/>
</dbReference>
<dbReference type="SUPFAM" id="SSF52172">
    <property type="entry name" value="CheY-like"/>
    <property type="match status" value="1"/>
</dbReference>
<dbReference type="GO" id="GO:0043565">
    <property type="term" value="F:sequence-specific DNA binding"/>
    <property type="evidence" value="ECO:0007669"/>
    <property type="project" value="InterPro"/>
</dbReference>
<keyword evidence="5" id="KW-0902">Two-component regulatory system</keyword>
<keyword evidence="6" id="KW-0805">Transcription regulation</keyword>
<dbReference type="GO" id="GO:0000160">
    <property type="term" value="P:phosphorelay signal transduction system"/>
    <property type="evidence" value="ECO:0007669"/>
    <property type="project" value="UniProtKB-KW"/>
</dbReference>
<gene>
    <name evidence="14" type="ORF">CSX00_05560</name>
    <name evidence="13" type="ORF">CSX01_03885</name>
</gene>
<dbReference type="SUPFAM" id="SSF46689">
    <property type="entry name" value="Homeodomain-like"/>
    <property type="match status" value="2"/>
</dbReference>
<keyword evidence="7 13" id="KW-0238">DNA-binding</keyword>
<dbReference type="Pfam" id="PF00072">
    <property type="entry name" value="Response_reg"/>
    <property type="match status" value="1"/>
</dbReference>
<dbReference type="Pfam" id="PF12833">
    <property type="entry name" value="HTH_18"/>
    <property type="match status" value="1"/>
</dbReference>
<dbReference type="Gene3D" id="1.10.10.60">
    <property type="entry name" value="Homeodomain-like"/>
    <property type="match status" value="2"/>
</dbReference>
<evidence type="ECO:0000313" key="15">
    <source>
        <dbReference type="Proteomes" id="UP000224317"/>
    </source>
</evidence>
<dbReference type="GO" id="GO:0005737">
    <property type="term" value="C:cytoplasm"/>
    <property type="evidence" value="ECO:0007669"/>
    <property type="project" value="UniProtKB-SubCell"/>
</dbReference>
<evidence type="ECO:0000259" key="12">
    <source>
        <dbReference type="PROSITE" id="PS50110"/>
    </source>
</evidence>
<evidence type="ECO:0000256" key="3">
    <source>
        <dbReference type="ARBA" id="ARBA00022490"/>
    </source>
</evidence>
<comment type="function">
    <text evidence="9">May play the central regulatory role in sporulation. It may be an element of the effector pathway responsible for the activation of sporulation genes in response to nutritional stress. Spo0A may act in concert with spo0H (a sigma factor) to control the expression of some genes that are critical to the sporulation process.</text>
</comment>
<dbReference type="Proteomes" id="UP000224317">
    <property type="component" value="Unassembled WGS sequence"/>
</dbReference>
<name>A0A2G3DY15_9FIRM</name>
<evidence type="ECO:0000256" key="7">
    <source>
        <dbReference type="ARBA" id="ARBA00023125"/>
    </source>
</evidence>
<proteinExistence type="predicted"/>
<dbReference type="SMART" id="SM00448">
    <property type="entry name" value="REC"/>
    <property type="match status" value="1"/>
</dbReference>
<dbReference type="PROSITE" id="PS50110">
    <property type="entry name" value="RESPONSE_REGULATORY"/>
    <property type="match status" value="1"/>
</dbReference>
<evidence type="ECO:0000256" key="10">
    <source>
        <dbReference type="PROSITE-ProRule" id="PRU00169"/>
    </source>
</evidence>
<dbReference type="Gene3D" id="3.40.50.2300">
    <property type="match status" value="1"/>
</dbReference>